<feature type="transmembrane region" description="Helical" evidence="1">
    <location>
        <begin position="195"/>
        <end position="213"/>
    </location>
</feature>
<name>A0ABN4RGZ6_9BACL</name>
<feature type="transmembrane region" description="Helical" evidence="1">
    <location>
        <begin position="84"/>
        <end position="102"/>
    </location>
</feature>
<dbReference type="Proteomes" id="UP000092661">
    <property type="component" value="Chromosome"/>
</dbReference>
<dbReference type="RefSeq" id="WP_065536462.1">
    <property type="nucleotide sequence ID" value="NZ_CP016534.2"/>
</dbReference>
<organism evidence="2 3">
    <name type="scientific">Planococcus antarcticus DSM 14505</name>
    <dbReference type="NCBI Taxonomy" id="1185653"/>
    <lineage>
        <taxon>Bacteria</taxon>
        <taxon>Bacillati</taxon>
        <taxon>Bacillota</taxon>
        <taxon>Bacilli</taxon>
        <taxon>Bacillales</taxon>
        <taxon>Caryophanaceae</taxon>
        <taxon>Planococcus</taxon>
    </lineage>
</organism>
<feature type="transmembrane region" description="Helical" evidence="1">
    <location>
        <begin position="361"/>
        <end position="382"/>
    </location>
</feature>
<keyword evidence="3" id="KW-1185">Reference proteome</keyword>
<feature type="transmembrane region" description="Helical" evidence="1">
    <location>
        <begin position="428"/>
        <end position="450"/>
    </location>
</feature>
<evidence type="ECO:0000313" key="3">
    <source>
        <dbReference type="Proteomes" id="UP000092661"/>
    </source>
</evidence>
<feature type="transmembrane region" description="Helical" evidence="1">
    <location>
        <begin position="264"/>
        <end position="285"/>
    </location>
</feature>
<gene>
    <name evidence="2" type="ORF">BBH88_04920</name>
</gene>
<reference evidence="2" key="1">
    <citation type="submission" date="2016-10" db="EMBL/GenBank/DDBJ databases">
        <authorList>
            <person name="See-Too W.S."/>
        </authorList>
    </citation>
    <scope>NUCLEOTIDE SEQUENCE</scope>
    <source>
        <strain evidence="2">DSM 14505</strain>
    </source>
</reference>
<accession>A0ABN4RGZ6</accession>
<keyword evidence="1" id="KW-0812">Transmembrane</keyword>
<feature type="transmembrane region" description="Helical" evidence="1">
    <location>
        <begin position="169"/>
        <end position="189"/>
    </location>
</feature>
<feature type="transmembrane region" description="Helical" evidence="1">
    <location>
        <begin position="241"/>
        <end position="258"/>
    </location>
</feature>
<feature type="transmembrane region" description="Helical" evidence="1">
    <location>
        <begin position="53"/>
        <end position="72"/>
    </location>
</feature>
<feature type="transmembrane region" description="Helical" evidence="1">
    <location>
        <begin position="122"/>
        <end position="148"/>
    </location>
</feature>
<feature type="transmembrane region" description="Helical" evidence="1">
    <location>
        <begin position="12"/>
        <end position="41"/>
    </location>
</feature>
<keyword evidence="1" id="KW-0472">Membrane</keyword>
<protein>
    <recommendedName>
        <fullName evidence="4">Citrate transporter-like domain-containing protein</fullName>
    </recommendedName>
</protein>
<evidence type="ECO:0000256" key="1">
    <source>
        <dbReference type="SAM" id="Phobius"/>
    </source>
</evidence>
<feature type="transmembrane region" description="Helical" evidence="1">
    <location>
        <begin position="306"/>
        <end position="325"/>
    </location>
</feature>
<dbReference type="EMBL" id="CP016534">
    <property type="protein sequence ID" value="ANU09684.1"/>
    <property type="molecule type" value="Genomic_DNA"/>
</dbReference>
<sequence>MKPTFRPLSTLLMGGTYLLSIFISFPYAAFLISLFALFVLVSYFPYLPRTPKILISVLLVAGILMDASGNGLREFFLALQTNANLLAIFIFVPLLSIPIQQGQYLKYIEVIFAYYIKKTHHLYLFTTVAAGSVGAVMNVGTLPILYDLTNTPSFKPFDEVRLKALSRGFVMAFMWSPYFISMALVLSYFDVTWLQLFPIGLAVTVIMMGIGFLQERKNSSTIPEAVTTQNPVTLGAAKRKVLELALILLAVTAVILVTESLTDLSVLTIIPLAAIVVSAIWSLLIGPPRELFQSFQEYVRGKVPSMGNELSIFIIAGAFGTALLNNGADDWIRYLLETLNITHVLILIPVLALLMTIPAWVGVHPIITAAILAITLSNSPLFADDHLYLSLGLLAGWMLAILSSPFSGLNLLLAAISRKTSVRIAFKLNLKFALLVWIVCYLVIAALYVIL</sequence>
<evidence type="ECO:0008006" key="4">
    <source>
        <dbReference type="Google" id="ProtNLM"/>
    </source>
</evidence>
<keyword evidence="1" id="KW-1133">Transmembrane helix</keyword>
<feature type="transmembrane region" description="Helical" evidence="1">
    <location>
        <begin position="394"/>
        <end position="416"/>
    </location>
</feature>
<feature type="transmembrane region" description="Helical" evidence="1">
    <location>
        <begin position="331"/>
        <end position="354"/>
    </location>
</feature>
<evidence type="ECO:0000313" key="2">
    <source>
        <dbReference type="EMBL" id="ANU09684.1"/>
    </source>
</evidence>
<proteinExistence type="predicted"/>